<reference evidence="30" key="2">
    <citation type="submission" date="2020-02" db="EMBL/GenBank/DDBJ databases">
        <title>Esox lucius (northern pike) genome, fEsoLuc1, primary haplotype.</title>
        <authorList>
            <person name="Myers G."/>
            <person name="Karagic N."/>
            <person name="Meyer A."/>
            <person name="Pippel M."/>
            <person name="Reichard M."/>
            <person name="Winkler S."/>
            <person name="Tracey A."/>
            <person name="Sims Y."/>
            <person name="Howe K."/>
            <person name="Rhie A."/>
            <person name="Formenti G."/>
            <person name="Durbin R."/>
            <person name="Fedrigo O."/>
            <person name="Jarvis E.D."/>
        </authorList>
    </citation>
    <scope>NUCLEOTIDE SEQUENCE [LARGE SCALE GENOMIC DNA]</scope>
</reference>
<evidence type="ECO:0000256" key="25">
    <source>
        <dbReference type="ARBA" id="ARBA00048999"/>
    </source>
</evidence>
<dbReference type="InterPro" id="IPR023213">
    <property type="entry name" value="CAT-like_dom_sf"/>
</dbReference>
<comment type="catalytic activity">
    <reaction evidence="25">
        <text>4,8-dimethylnonanoyl-CoA + (R)-carnitine = O-4,8-dimethylnonanoyl-(R)-carnitine + CoA</text>
        <dbReference type="Rhea" id="RHEA:44860"/>
        <dbReference type="ChEBI" id="CHEBI:16347"/>
        <dbReference type="ChEBI" id="CHEBI:57287"/>
        <dbReference type="ChEBI" id="CHEBI:77061"/>
        <dbReference type="ChEBI" id="CHEBI:84654"/>
    </reaction>
</comment>
<comment type="catalytic activity">
    <reaction evidence="24">
        <text>tetradecanoyl-CoA + (R)-carnitine = O-tetradecanoyl-(R)-carnitine + CoA</text>
        <dbReference type="Rhea" id="RHEA:44832"/>
        <dbReference type="ChEBI" id="CHEBI:16347"/>
        <dbReference type="ChEBI" id="CHEBI:57287"/>
        <dbReference type="ChEBI" id="CHEBI:57385"/>
        <dbReference type="ChEBI" id="CHEBI:84634"/>
    </reaction>
</comment>
<dbReference type="InterPro" id="IPR042572">
    <property type="entry name" value="Carn_acyl_trans_N"/>
</dbReference>
<evidence type="ECO:0000256" key="13">
    <source>
        <dbReference type="ARBA" id="ARBA00023315"/>
    </source>
</evidence>
<dbReference type="GO" id="GO:0004095">
    <property type="term" value="F:carnitine O-palmitoyltransferase activity"/>
    <property type="evidence" value="ECO:0007669"/>
    <property type="project" value="UniProtKB-EC"/>
</dbReference>
<dbReference type="Gene3D" id="3.30.559.70">
    <property type="entry name" value="Choline/Carnitine o-acyltransferase, domain 2"/>
    <property type="match status" value="1"/>
</dbReference>
<keyword evidence="31" id="KW-1185">Reference proteome</keyword>
<dbReference type="Ensembl" id="ENSELUT00000037020.3">
    <property type="protein sequence ID" value="ENSELUP00000025355.3"/>
    <property type="gene ID" value="ENSELUG00000024049.3"/>
</dbReference>
<evidence type="ECO:0000256" key="4">
    <source>
        <dbReference type="ARBA" id="ARBA00013243"/>
    </source>
</evidence>
<reference evidence="30" key="4">
    <citation type="submission" date="2025-09" db="UniProtKB">
        <authorList>
            <consortium name="Ensembl"/>
        </authorList>
    </citation>
    <scope>IDENTIFICATION</scope>
</reference>
<evidence type="ECO:0000256" key="8">
    <source>
        <dbReference type="ARBA" id="ARBA00022832"/>
    </source>
</evidence>
<evidence type="ECO:0000256" key="1">
    <source>
        <dbReference type="ARBA" id="ARBA00004443"/>
    </source>
</evidence>
<evidence type="ECO:0000256" key="21">
    <source>
        <dbReference type="ARBA" id="ARBA00048565"/>
    </source>
</evidence>
<comment type="catalytic activity">
    <reaction evidence="17">
        <text>(5Z)-tetradecenoyl-CoA + (R)-carnitine = O-(5Z)-tetradecenoyl-(R)-carnitine + CoA</text>
        <dbReference type="Rhea" id="RHEA:44852"/>
        <dbReference type="ChEBI" id="CHEBI:16347"/>
        <dbReference type="ChEBI" id="CHEBI:57287"/>
        <dbReference type="ChEBI" id="CHEBI:84649"/>
        <dbReference type="ChEBI" id="CHEBI:84650"/>
    </reaction>
</comment>
<proteinExistence type="inferred from homology"/>
<comment type="subcellular location">
    <subcellularLocation>
        <location evidence="1">Mitochondrion inner membrane</location>
        <topology evidence="1">Peripheral membrane protein</topology>
        <orientation evidence="1">Matrix side</orientation>
    </subcellularLocation>
</comment>
<dbReference type="GO" id="GO:0005743">
    <property type="term" value="C:mitochondrial inner membrane"/>
    <property type="evidence" value="ECO:0007669"/>
    <property type="project" value="UniProtKB-SubCell"/>
</dbReference>
<keyword evidence="10" id="KW-0443">Lipid metabolism</keyword>
<dbReference type="Proteomes" id="UP000265140">
    <property type="component" value="Chromosome 8"/>
</dbReference>
<dbReference type="SUPFAM" id="SSF52777">
    <property type="entry name" value="CoA-dependent acyltransferases"/>
    <property type="match status" value="2"/>
</dbReference>
<dbReference type="UniPathway" id="UPA00659"/>
<evidence type="ECO:0000256" key="27">
    <source>
        <dbReference type="ARBA" id="ARBA00049150"/>
    </source>
</evidence>
<dbReference type="InParanoid" id="A0A3P8Z9G9"/>
<evidence type="ECO:0000256" key="5">
    <source>
        <dbReference type="ARBA" id="ARBA00022448"/>
    </source>
</evidence>
<dbReference type="FunFam" id="1.10.275.20:FF:000001">
    <property type="entry name" value="carnitine O-palmitoyltransferase 2, mitochondrial"/>
    <property type="match status" value="1"/>
</dbReference>
<comment type="catalytic activity">
    <reaction evidence="27">
        <text>(R)-carnitine + hexadecanoyl-CoA = O-hexadecanoyl-(R)-carnitine + CoA</text>
        <dbReference type="Rhea" id="RHEA:12661"/>
        <dbReference type="ChEBI" id="CHEBI:16347"/>
        <dbReference type="ChEBI" id="CHEBI:17490"/>
        <dbReference type="ChEBI" id="CHEBI:57287"/>
        <dbReference type="ChEBI" id="CHEBI:57379"/>
        <dbReference type="EC" id="2.3.1.21"/>
    </reaction>
    <physiologicalReaction direction="right-to-left" evidence="27">
        <dbReference type="Rhea" id="RHEA:12663"/>
    </physiologicalReaction>
</comment>
<comment type="catalytic activity">
    <reaction evidence="20">
        <text>dodecanoyl-CoA + (R)-carnitine = O-dodecanoyl-R-carnitine + CoA</text>
        <dbReference type="Rhea" id="RHEA:40279"/>
        <dbReference type="ChEBI" id="CHEBI:16347"/>
        <dbReference type="ChEBI" id="CHEBI:57287"/>
        <dbReference type="ChEBI" id="CHEBI:57375"/>
        <dbReference type="ChEBI" id="CHEBI:77086"/>
    </reaction>
</comment>
<evidence type="ECO:0000256" key="22">
    <source>
        <dbReference type="ARBA" id="ARBA00048758"/>
    </source>
</evidence>
<accession>A0A3P8Z9G9</accession>
<feature type="active site" description="Proton acceptor" evidence="28">
    <location>
        <position position="380"/>
    </location>
</feature>
<keyword evidence="6" id="KW-0808">Transferase</keyword>
<evidence type="ECO:0000256" key="26">
    <source>
        <dbReference type="ARBA" id="ARBA00049066"/>
    </source>
</evidence>
<name>A0A3P8Z9G9_ESOLU</name>
<keyword evidence="7" id="KW-0999">Mitochondrion inner membrane</keyword>
<evidence type="ECO:0000256" key="11">
    <source>
        <dbReference type="ARBA" id="ARBA00023128"/>
    </source>
</evidence>
<evidence type="ECO:0000256" key="17">
    <source>
        <dbReference type="ARBA" id="ARBA00047431"/>
    </source>
</evidence>
<dbReference type="Bgee" id="ENSELUG00000024049">
    <property type="expression patterns" value="Expressed in muscle tissue and 15 other cell types or tissues"/>
</dbReference>
<dbReference type="STRING" id="8010.ENSELUP00000025355"/>
<evidence type="ECO:0000256" key="19">
    <source>
        <dbReference type="ARBA" id="ARBA00047809"/>
    </source>
</evidence>
<dbReference type="EC" id="2.3.1.21" evidence="4"/>
<evidence type="ECO:0000256" key="9">
    <source>
        <dbReference type="ARBA" id="ARBA00022946"/>
    </source>
</evidence>
<comment type="catalytic activity">
    <reaction evidence="21">
        <text>(R)-carnitine + (9Z)-octadecenoyl-CoA = O-(9Z)-octadecenoyl-(R)-carnitine + CoA</text>
        <dbReference type="Rhea" id="RHEA:44856"/>
        <dbReference type="ChEBI" id="CHEBI:16347"/>
        <dbReference type="ChEBI" id="CHEBI:57287"/>
        <dbReference type="ChEBI" id="CHEBI:57387"/>
        <dbReference type="ChEBI" id="CHEBI:84651"/>
    </reaction>
</comment>
<dbReference type="GO" id="GO:0015909">
    <property type="term" value="P:long-chain fatty acid transport"/>
    <property type="evidence" value="ECO:0007669"/>
    <property type="project" value="UniProtKB-ARBA"/>
</dbReference>
<evidence type="ECO:0000256" key="6">
    <source>
        <dbReference type="ARBA" id="ARBA00022679"/>
    </source>
</evidence>
<dbReference type="AlphaFoldDB" id="A0A3P8Z9G9"/>
<comment type="pathway">
    <text evidence="2">Lipid metabolism; fatty acid beta-oxidation.</text>
</comment>
<dbReference type="FunCoup" id="A0A3P8Z9G9">
    <property type="interactions" value="1932"/>
</dbReference>
<dbReference type="InterPro" id="IPR000542">
    <property type="entry name" value="Carn_acyl_trans"/>
</dbReference>
<organism evidence="30 31">
    <name type="scientific">Esox lucius</name>
    <name type="common">Northern pike</name>
    <dbReference type="NCBI Taxonomy" id="8010"/>
    <lineage>
        <taxon>Eukaryota</taxon>
        <taxon>Metazoa</taxon>
        <taxon>Chordata</taxon>
        <taxon>Craniata</taxon>
        <taxon>Vertebrata</taxon>
        <taxon>Euteleostomi</taxon>
        <taxon>Actinopterygii</taxon>
        <taxon>Neopterygii</taxon>
        <taxon>Teleostei</taxon>
        <taxon>Protacanthopterygii</taxon>
        <taxon>Esociformes</taxon>
        <taxon>Esocidae</taxon>
        <taxon>Esox</taxon>
    </lineage>
</organism>
<keyword evidence="9" id="KW-0809">Transit peptide</keyword>
<dbReference type="PANTHER" id="PTHR22589:SF16">
    <property type="entry name" value="CARNITINE O-PALMITOYLTRANSFERASE 2, MITOCHONDRIAL"/>
    <property type="match status" value="1"/>
</dbReference>
<evidence type="ECO:0000256" key="10">
    <source>
        <dbReference type="ARBA" id="ARBA00023098"/>
    </source>
</evidence>
<reference evidence="31" key="1">
    <citation type="journal article" date="2014" name="PLoS ONE">
        <title>The genome and linkage map of the northern pike (Esox lucius): conserved synteny revealed between the salmonid sister group and the Neoteleostei.</title>
        <authorList>
            <person name="Rondeau E.B."/>
            <person name="Minkley D.R."/>
            <person name="Leong J.S."/>
            <person name="Messmer A.M."/>
            <person name="Jantzen J.R."/>
            <person name="von Schalburg K.R."/>
            <person name="Lemon C."/>
            <person name="Bird N.H."/>
            <person name="Koop B.F."/>
        </authorList>
    </citation>
    <scope>NUCLEOTIDE SEQUENCE</scope>
</reference>
<reference evidence="30" key="3">
    <citation type="submission" date="2025-08" db="UniProtKB">
        <authorList>
            <consortium name="Ensembl"/>
        </authorList>
    </citation>
    <scope>IDENTIFICATION</scope>
</reference>
<protein>
    <recommendedName>
        <fullName evidence="14">Carnitine O-palmitoyltransferase 2, mitochondrial</fullName>
        <ecNumber evidence="4">2.3.1.21</ecNumber>
    </recommendedName>
    <alternativeName>
        <fullName evidence="15">Carnitine palmitoyltransferase II</fullName>
    </alternativeName>
</protein>
<evidence type="ECO:0000313" key="31">
    <source>
        <dbReference type="Proteomes" id="UP000265140"/>
    </source>
</evidence>
<dbReference type="FunFam" id="1.20.1280.180:FF:000001">
    <property type="entry name" value="Carnitine O-palmitoyltransferase 2, mitochondrial"/>
    <property type="match status" value="1"/>
</dbReference>
<evidence type="ECO:0000313" key="30">
    <source>
        <dbReference type="Ensembl" id="ENSELUP00000025355.3"/>
    </source>
</evidence>
<comment type="similarity">
    <text evidence="3">Belongs to the carnitine/choline acetyltransferase family.</text>
</comment>
<keyword evidence="11" id="KW-0496">Mitochondrion</keyword>
<comment type="catalytic activity">
    <reaction evidence="18">
        <text>decanoyl-CoA + (R)-carnitine = O-decanoyl-(R)-carnitine + CoA</text>
        <dbReference type="Rhea" id="RHEA:44828"/>
        <dbReference type="ChEBI" id="CHEBI:16347"/>
        <dbReference type="ChEBI" id="CHEBI:28717"/>
        <dbReference type="ChEBI" id="CHEBI:57287"/>
        <dbReference type="ChEBI" id="CHEBI:61430"/>
    </reaction>
</comment>
<keyword evidence="5" id="KW-0813">Transport</keyword>
<keyword evidence="8" id="KW-0276">Fatty acid metabolism</keyword>
<dbReference type="Pfam" id="PF00755">
    <property type="entry name" value="Carn_acyltransf"/>
    <property type="match status" value="1"/>
</dbReference>
<evidence type="ECO:0000256" key="12">
    <source>
        <dbReference type="ARBA" id="ARBA00023136"/>
    </source>
</evidence>
<evidence type="ECO:0000256" key="28">
    <source>
        <dbReference type="PIRSR" id="PIRSR600542-1"/>
    </source>
</evidence>
<evidence type="ECO:0000256" key="20">
    <source>
        <dbReference type="ARBA" id="ARBA00047819"/>
    </source>
</evidence>
<dbReference type="PANTHER" id="PTHR22589">
    <property type="entry name" value="CARNITINE O-ACYLTRANSFERASE"/>
    <property type="match status" value="1"/>
</dbReference>
<comment type="function">
    <text evidence="16">Involved in the intramitochondrial synthesis of acylcarnitines from accumulated acyl-CoA metabolites. Reconverts acylcarnitines back into the respective acyl-CoA esters that can then undergo beta-oxidation, an essential step for the mitochondrial uptake of long-chain fatty acids and their subsequent beta-oxidation in the mitochondrion. Active with medium (C8-C12) and long-chain (C14-C18) acyl-CoA esters.</text>
</comment>
<dbReference type="Gene3D" id="1.20.1280.180">
    <property type="match status" value="1"/>
</dbReference>
<comment type="catalytic activity">
    <reaction evidence="19">
        <text>octanoyl-CoA + (R)-carnitine = O-octanoyl-(R)-carnitine + CoA</text>
        <dbReference type="Rhea" id="RHEA:17177"/>
        <dbReference type="ChEBI" id="CHEBI:16347"/>
        <dbReference type="ChEBI" id="CHEBI:18102"/>
        <dbReference type="ChEBI" id="CHEBI:57287"/>
        <dbReference type="ChEBI" id="CHEBI:57386"/>
    </reaction>
</comment>
<dbReference type="InterPro" id="IPR042231">
    <property type="entry name" value="Cho/carn_acyl_trans_2"/>
</dbReference>
<dbReference type="OMA" id="HILVMRR"/>
<dbReference type="Gene3D" id="1.10.275.20">
    <property type="entry name" value="Choline/Carnitine o-acyltransferase"/>
    <property type="match status" value="1"/>
</dbReference>
<comment type="catalytic activity">
    <reaction evidence="22">
        <text>(9Z)-tetradecenoyl-CoA + (R)-carnitine = O-(9Z)-tetradecenoyl-(R)-carnitine + CoA</text>
        <dbReference type="Rhea" id="RHEA:44848"/>
        <dbReference type="ChEBI" id="CHEBI:16347"/>
        <dbReference type="ChEBI" id="CHEBI:57287"/>
        <dbReference type="ChEBI" id="CHEBI:65060"/>
        <dbReference type="ChEBI" id="CHEBI:84647"/>
    </reaction>
</comment>
<evidence type="ECO:0000256" key="23">
    <source>
        <dbReference type="ARBA" id="ARBA00048764"/>
    </source>
</evidence>
<feature type="domain" description="Choline/carnitine acyltransferase" evidence="29">
    <location>
        <begin position="60"/>
        <end position="649"/>
    </location>
</feature>
<evidence type="ECO:0000256" key="24">
    <source>
        <dbReference type="ARBA" id="ARBA00048991"/>
    </source>
</evidence>
<dbReference type="GeneTree" id="ENSGT01150000286999"/>
<keyword evidence="12" id="KW-0472">Membrane</keyword>
<dbReference type="GO" id="GO:0006635">
    <property type="term" value="P:fatty acid beta-oxidation"/>
    <property type="evidence" value="ECO:0007669"/>
    <property type="project" value="UniProtKB-UniPathway"/>
</dbReference>
<sequence>IMAHLFYMQFYATLKSGNLKHLKSTATALTNQRNYSSKDGQYLHKSIVPTMHYQKSLPRLPIPKLDDTIRRYLAAQRPLLNDDQFSTTEKVARDFENGVGKQLHEELVLQDKQNKHTSYISAPWFDMYLSARESIVLNFNPFMSFNPDPKTEYNDQLVRATNMVASAVRFMKTLRAGHLEPEVFHLNPAKSDTDSFKKIIRWVPSSLSWYGAYLVNAYPLDMSQYFRLFNATRIPKQGKDELFTDAKGRHLLVMRQGHMYVFDVVDRNGNLVKPDEIQAHLKHILSDPTPAPAHPLGLLTSENRDTWAKLREKLLAAGNGEVLGLVDSALFCLCLDDESMKDHIHVSHNMLYGDGANRWYDKSFSIIMTKCGNSAINFEHSWGDGVAVLRFQNEVFRDTTENPLVHPGSQPASVDSASAVRRLQFSLDAELEDGITKAKENFHAAVSKLTIGSMQFMKGGKEQLKKKKLSPDAIAQLAFQMGFLRQYGQTVATYESCSTAAFKHGRTETIRPATVHTKRCAQAFVQQPGKHTIDQLIGMLSECSKYHGQLTKEAAMGQGFDRHLFAMKYLANSKGQALPNLYQDPAYAAINHNILSTSTLTSPAVSLGGFAPVVPDGFGVGYGVHDDWMGCNVSSYPERNVHQFLQCVQKSLDDIFSVLEGKPLG</sequence>
<comment type="catalytic activity">
    <reaction evidence="23">
        <text>eicosanoyl-CoA + (R)-carnitine = O-eicosanoyl-(R)-carnitine + CoA</text>
        <dbReference type="Rhea" id="RHEA:44844"/>
        <dbReference type="ChEBI" id="CHEBI:16347"/>
        <dbReference type="ChEBI" id="CHEBI:57287"/>
        <dbReference type="ChEBI" id="CHEBI:57380"/>
        <dbReference type="ChEBI" id="CHEBI:84645"/>
    </reaction>
</comment>
<evidence type="ECO:0000256" key="16">
    <source>
        <dbReference type="ARBA" id="ARBA00046213"/>
    </source>
</evidence>
<gene>
    <name evidence="30" type="primary">CPT2</name>
</gene>
<evidence type="ECO:0000256" key="7">
    <source>
        <dbReference type="ARBA" id="ARBA00022792"/>
    </source>
</evidence>
<dbReference type="InterPro" id="IPR039551">
    <property type="entry name" value="Cho/carn_acyl_trans"/>
</dbReference>
<dbReference type="Gene3D" id="3.30.559.10">
    <property type="entry name" value="Chloramphenicol acetyltransferase-like domain"/>
    <property type="match status" value="1"/>
</dbReference>
<dbReference type="PROSITE" id="PS00439">
    <property type="entry name" value="ACYLTRANSF_C_1"/>
    <property type="match status" value="1"/>
</dbReference>
<evidence type="ECO:0000256" key="18">
    <source>
        <dbReference type="ARBA" id="ARBA00047449"/>
    </source>
</evidence>
<evidence type="ECO:0000256" key="15">
    <source>
        <dbReference type="ARBA" id="ARBA00042919"/>
    </source>
</evidence>
<evidence type="ECO:0000259" key="29">
    <source>
        <dbReference type="Pfam" id="PF00755"/>
    </source>
</evidence>
<evidence type="ECO:0000256" key="3">
    <source>
        <dbReference type="ARBA" id="ARBA00005232"/>
    </source>
</evidence>
<evidence type="ECO:0000256" key="2">
    <source>
        <dbReference type="ARBA" id="ARBA00005005"/>
    </source>
</evidence>
<keyword evidence="13" id="KW-0012">Acyltransferase</keyword>
<dbReference type="FunFam" id="3.30.559.10:FF:000010">
    <property type="entry name" value="carnitine O-palmitoyltransferase 2, mitochondrial"/>
    <property type="match status" value="1"/>
</dbReference>
<comment type="catalytic activity">
    <reaction evidence="26">
        <text>(R)-carnitine + octadecanoyl-CoA = O-octadecanoyl-(R)-carnitine + CoA</text>
        <dbReference type="Rhea" id="RHEA:44840"/>
        <dbReference type="ChEBI" id="CHEBI:16347"/>
        <dbReference type="ChEBI" id="CHEBI:57287"/>
        <dbReference type="ChEBI" id="CHEBI:57394"/>
        <dbReference type="ChEBI" id="CHEBI:84644"/>
    </reaction>
</comment>
<evidence type="ECO:0000256" key="14">
    <source>
        <dbReference type="ARBA" id="ARBA00040346"/>
    </source>
</evidence>